<accession>A0ABP8VU61</accession>
<keyword evidence="2" id="KW-1185">Reference proteome</keyword>
<dbReference type="Proteomes" id="UP001500621">
    <property type="component" value="Unassembled WGS sequence"/>
</dbReference>
<evidence type="ECO:0000313" key="1">
    <source>
        <dbReference type="EMBL" id="GAA4670511.1"/>
    </source>
</evidence>
<protein>
    <recommendedName>
        <fullName evidence="3">DUF1214 domain-containing protein</fullName>
    </recommendedName>
</protein>
<gene>
    <name evidence="1" type="ORF">GCM10023226_03850</name>
</gene>
<comment type="caution">
    <text evidence="1">The sequence shown here is derived from an EMBL/GenBank/DDBJ whole genome shotgun (WGS) entry which is preliminary data.</text>
</comment>
<evidence type="ECO:0000313" key="2">
    <source>
        <dbReference type="Proteomes" id="UP001500621"/>
    </source>
</evidence>
<dbReference type="EMBL" id="BAABIM010000001">
    <property type="protein sequence ID" value="GAA4670511.1"/>
    <property type="molecule type" value="Genomic_DNA"/>
</dbReference>
<dbReference type="RefSeq" id="WP_345262361.1">
    <property type="nucleotide sequence ID" value="NZ_BAABIM010000001.1"/>
</dbReference>
<reference evidence="2" key="1">
    <citation type="journal article" date="2019" name="Int. J. Syst. Evol. Microbiol.">
        <title>The Global Catalogue of Microorganisms (GCM) 10K type strain sequencing project: providing services to taxonomists for standard genome sequencing and annotation.</title>
        <authorList>
            <consortium name="The Broad Institute Genomics Platform"/>
            <consortium name="The Broad Institute Genome Sequencing Center for Infectious Disease"/>
            <person name="Wu L."/>
            <person name="Ma J."/>
        </authorList>
    </citation>
    <scope>NUCLEOTIDE SEQUENCE [LARGE SCALE GENOMIC DNA]</scope>
    <source>
        <strain evidence="2">JCM 18127</strain>
    </source>
</reference>
<proteinExistence type="predicted"/>
<name>A0ABP8VU61_9ACTN</name>
<sequence length="393" mass="43951">MTEPADPAVEPLGLTDVLQEAIAEAERLIAGAPFIRTEADLLEGYDYLAGRIRMAMQTAFDYDLDRPLFVNPTHQFSRQGLDNPDAIYFNAYLREGVEYVVRGRRGTSADLSFQVMGGAYTADSAATSMLAFDDRELEIDDEGRFELTYTAEPGAKTMIVREVFNDWETEERGSLTIERTDTLGQPARPLTEQLLRKKYEVAARSLTGSIQTWFAFPQFFQYREPVNTLTPPKATPGGLSSQRSSIGHYELDDDQAMVITVPRCDDCSYQAVQIGSDWYASTDYETHQTSLTKAQAQTDPDGMMRFVVSARPPGESGAPIANWLETTGHRTGPMMLRWQRLERDLTDDDGPQVQVVELADVPTLLPLASPLSQEEWVARIAARQRAVARRMIS</sequence>
<organism evidence="1 2">
    <name type="scientific">Nocardioides nanhaiensis</name>
    <dbReference type="NCBI Taxonomy" id="1476871"/>
    <lineage>
        <taxon>Bacteria</taxon>
        <taxon>Bacillati</taxon>
        <taxon>Actinomycetota</taxon>
        <taxon>Actinomycetes</taxon>
        <taxon>Propionibacteriales</taxon>
        <taxon>Nocardioidaceae</taxon>
        <taxon>Nocardioides</taxon>
    </lineage>
</organism>
<evidence type="ECO:0008006" key="3">
    <source>
        <dbReference type="Google" id="ProtNLM"/>
    </source>
</evidence>